<protein>
    <submittedName>
        <fullName evidence="1">Transcriptional regulator/sugar kinase</fullName>
    </submittedName>
</protein>
<dbReference type="GO" id="GO:0016301">
    <property type="term" value="F:kinase activity"/>
    <property type="evidence" value="ECO:0007669"/>
    <property type="project" value="UniProtKB-KW"/>
</dbReference>
<organism evidence="1">
    <name type="scientific">uncultured Desulfobacteraceae bacterium</name>
    <dbReference type="NCBI Taxonomy" id="218296"/>
    <lineage>
        <taxon>Bacteria</taxon>
        <taxon>Pseudomonadati</taxon>
        <taxon>Thermodesulfobacteriota</taxon>
        <taxon>Desulfobacteria</taxon>
        <taxon>Desulfobacterales</taxon>
        <taxon>Desulfobacteraceae</taxon>
        <taxon>environmental samples</taxon>
    </lineage>
</organism>
<proteinExistence type="predicted"/>
<accession>A0A484HL99</accession>
<gene>
    <name evidence="1" type="ORF">EPICR_50261</name>
</gene>
<evidence type="ECO:0000313" key="1">
    <source>
        <dbReference type="EMBL" id="VEN74980.1"/>
    </source>
</evidence>
<reference evidence="1" key="1">
    <citation type="submission" date="2019-01" db="EMBL/GenBank/DDBJ databases">
        <authorList>
            <consortium name="Genoscope - CEA"/>
            <person name="William W."/>
        </authorList>
    </citation>
    <scope>NUCLEOTIDE SEQUENCE</scope>
    <source>
        <strain evidence="1">CR-1</strain>
    </source>
</reference>
<sequence length="218" mass="24007">MWPRILLIIVIAMAVTAGAAYWALSSYVFVKEFEPHELSAKEKRVLDAKLKAVGVDMGEAGSRSRKSEPLKIKEDEYLIPQPYSEKGAGGEISFNEREVNALLAKNTNLGKKLAIDLANDLVSAKLLIPMEPDFPILGGKTIRVNAGVELAYKNGKPIVRLKGVSLWGAPIPNVWLGNLKNVDLASKFGDEQGFWKSFSEGVKNIRVEEGQMKITLKK</sequence>
<dbReference type="AlphaFoldDB" id="A0A484HL99"/>
<dbReference type="EMBL" id="CAACVI010000045">
    <property type="protein sequence ID" value="VEN74980.1"/>
    <property type="molecule type" value="Genomic_DNA"/>
</dbReference>
<keyword evidence="1" id="KW-0808">Transferase</keyword>
<name>A0A484HL99_9BACT</name>
<keyword evidence="1" id="KW-0418">Kinase</keyword>